<sequence length="103" mass="11888">MNQEKNQFDAFDQKLNSFEDRLNPRSSKKREKKTEYGANPWFFACRAGVEVVSAFIVGLVIGYGLDYWLSTKPVFILIFSVLGMIAGIFNIWHLVKPNDIRLK</sequence>
<keyword evidence="2" id="KW-0812">Transmembrane</keyword>
<name>A0A318MWH6_9PROT</name>
<comment type="caution">
    <text evidence="3">The sequence shown here is derived from an EMBL/GenBank/DDBJ whole genome shotgun (WGS) entry which is preliminary data.</text>
</comment>
<accession>A0A318MWH6</accession>
<protein>
    <submittedName>
        <fullName evidence="3">F0F1 ATP synthase assembly protein I</fullName>
    </submittedName>
</protein>
<evidence type="ECO:0000313" key="3">
    <source>
        <dbReference type="EMBL" id="PXZ00255.1"/>
    </source>
</evidence>
<dbReference type="Proteomes" id="UP000247565">
    <property type="component" value="Unassembled WGS sequence"/>
</dbReference>
<keyword evidence="4" id="KW-1185">Reference proteome</keyword>
<proteinExistence type="predicted"/>
<keyword evidence="2" id="KW-1133">Transmembrane helix</keyword>
<dbReference type="EMBL" id="QGLT01000003">
    <property type="protein sequence ID" value="PXZ00255.1"/>
    <property type="molecule type" value="Genomic_DNA"/>
</dbReference>
<feature type="transmembrane region" description="Helical" evidence="2">
    <location>
        <begin position="74"/>
        <end position="95"/>
    </location>
</feature>
<evidence type="ECO:0000256" key="2">
    <source>
        <dbReference type="SAM" id="Phobius"/>
    </source>
</evidence>
<dbReference type="RefSeq" id="WP_110439178.1">
    <property type="nucleotide sequence ID" value="NZ_CP046393.1"/>
</dbReference>
<gene>
    <name evidence="3" type="ORF">DK869_06380</name>
</gene>
<dbReference type="Pfam" id="PF09527">
    <property type="entry name" value="ATPase_gene1"/>
    <property type="match status" value="1"/>
</dbReference>
<dbReference type="AlphaFoldDB" id="A0A318MWH6"/>
<evidence type="ECO:0000256" key="1">
    <source>
        <dbReference type="SAM" id="MobiDB-lite"/>
    </source>
</evidence>
<reference evidence="3 4" key="1">
    <citation type="submission" date="2018-05" db="EMBL/GenBank/DDBJ databases">
        <title>Reference genomes for bee gut microbiota database.</title>
        <authorList>
            <person name="Ellegaard K.M."/>
        </authorList>
    </citation>
    <scope>NUCLEOTIDE SEQUENCE [LARGE SCALE GENOMIC DNA]</scope>
    <source>
        <strain evidence="3 4">ESL0284</strain>
    </source>
</reference>
<keyword evidence="2" id="KW-0472">Membrane</keyword>
<dbReference type="InterPro" id="IPR032820">
    <property type="entry name" value="ATPase_put"/>
</dbReference>
<organism evidence="3 4">
    <name type="scientific">Commensalibacter melissae</name>
    <dbReference type="NCBI Taxonomy" id="2070537"/>
    <lineage>
        <taxon>Bacteria</taxon>
        <taxon>Pseudomonadati</taxon>
        <taxon>Pseudomonadota</taxon>
        <taxon>Alphaproteobacteria</taxon>
        <taxon>Acetobacterales</taxon>
        <taxon>Acetobacteraceae</taxon>
    </lineage>
</organism>
<evidence type="ECO:0000313" key="4">
    <source>
        <dbReference type="Proteomes" id="UP000247565"/>
    </source>
</evidence>
<feature type="transmembrane region" description="Helical" evidence="2">
    <location>
        <begin position="38"/>
        <end position="62"/>
    </location>
</feature>
<dbReference type="OrthoDB" id="15401at2"/>
<feature type="region of interest" description="Disordered" evidence="1">
    <location>
        <begin position="1"/>
        <end position="34"/>
    </location>
</feature>